<protein>
    <submittedName>
        <fullName evidence="1">Uncharacterized protein</fullName>
    </submittedName>
</protein>
<dbReference type="Proteomes" id="UP000652761">
    <property type="component" value="Unassembled WGS sequence"/>
</dbReference>
<accession>A0A843XGT5</accession>
<organism evidence="1 2">
    <name type="scientific">Colocasia esculenta</name>
    <name type="common">Wild taro</name>
    <name type="synonym">Arum esculentum</name>
    <dbReference type="NCBI Taxonomy" id="4460"/>
    <lineage>
        <taxon>Eukaryota</taxon>
        <taxon>Viridiplantae</taxon>
        <taxon>Streptophyta</taxon>
        <taxon>Embryophyta</taxon>
        <taxon>Tracheophyta</taxon>
        <taxon>Spermatophyta</taxon>
        <taxon>Magnoliopsida</taxon>
        <taxon>Liliopsida</taxon>
        <taxon>Araceae</taxon>
        <taxon>Aroideae</taxon>
        <taxon>Colocasieae</taxon>
        <taxon>Colocasia</taxon>
    </lineage>
</organism>
<reference evidence="1" key="1">
    <citation type="submission" date="2017-07" db="EMBL/GenBank/DDBJ databases">
        <title>Taro Niue Genome Assembly and Annotation.</title>
        <authorList>
            <person name="Atibalentja N."/>
            <person name="Keating K."/>
            <person name="Fields C.J."/>
        </authorList>
    </citation>
    <scope>NUCLEOTIDE SEQUENCE</scope>
    <source>
        <strain evidence="1">Niue_2</strain>
        <tissue evidence="1">Leaf</tissue>
    </source>
</reference>
<proteinExistence type="predicted"/>
<comment type="caution">
    <text evidence="1">The sequence shown here is derived from an EMBL/GenBank/DDBJ whole genome shotgun (WGS) entry which is preliminary data.</text>
</comment>
<name>A0A843XGT5_COLES</name>
<dbReference type="EMBL" id="NMUH01008126">
    <property type="protein sequence ID" value="MQM18337.1"/>
    <property type="molecule type" value="Genomic_DNA"/>
</dbReference>
<keyword evidence="2" id="KW-1185">Reference proteome</keyword>
<evidence type="ECO:0000313" key="1">
    <source>
        <dbReference type="EMBL" id="MQM18337.1"/>
    </source>
</evidence>
<evidence type="ECO:0000313" key="2">
    <source>
        <dbReference type="Proteomes" id="UP000652761"/>
    </source>
</evidence>
<dbReference type="AlphaFoldDB" id="A0A843XGT5"/>
<gene>
    <name evidence="1" type="ORF">Taro_051327</name>
</gene>
<sequence length="125" mass="14077">MEKYETKELLFLMNETSYKFFFMVYARENAYLSRFSSSRRALRDAVLAASTAQTCASFPPAFISRVTKLVTVFVVAFCWSGKNLKNSGKNLGDLSSPRILLLLASLPTPTTPWHELGPAMRQEIS</sequence>